<reference evidence="1 2" key="1">
    <citation type="submission" date="2023-10" db="EMBL/GenBank/DDBJ databases">
        <title>Draft genome sequence of Xylaria bambusicola isolate GMP-LS, the root and basal stem rot pathogen of sugarcane in Indonesia.</title>
        <authorList>
            <person name="Selvaraj P."/>
            <person name="Muralishankar V."/>
            <person name="Muruganantham S."/>
            <person name="Sp S."/>
            <person name="Haryani S."/>
            <person name="Lau K.J.X."/>
            <person name="Naqvi N.I."/>
        </authorList>
    </citation>
    <scope>NUCLEOTIDE SEQUENCE [LARGE SCALE GENOMIC DNA]</scope>
    <source>
        <strain evidence="1">GMP-LS</strain>
    </source>
</reference>
<keyword evidence="2" id="KW-1185">Reference proteome</keyword>
<accession>A0AAN7V430</accession>
<sequence length="89" mass="9882">MRLPGPLPDRLTFMQSDVAAFGIANRVEKRTPVGKPSITAFGRGFPVELPGKEQAREKLLVSALKLRSRSGRVFELVLEARARNFFAVN</sequence>
<dbReference type="Proteomes" id="UP001305414">
    <property type="component" value="Unassembled WGS sequence"/>
</dbReference>
<evidence type="ECO:0000313" key="1">
    <source>
        <dbReference type="EMBL" id="KAK5635224.1"/>
    </source>
</evidence>
<dbReference type="EMBL" id="JAWHQM010000050">
    <property type="protein sequence ID" value="KAK5635224.1"/>
    <property type="molecule type" value="Genomic_DNA"/>
</dbReference>
<gene>
    <name evidence="1" type="ORF">RRF57_010936</name>
</gene>
<evidence type="ECO:0000313" key="2">
    <source>
        <dbReference type="Proteomes" id="UP001305414"/>
    </source>
</evidence>
<name>A0AAN7V430_9PEZI</name>
<dbReference type="AlphaFoldDB" id="A0AAN7V430"/>
<comment type="caution">
    <text evidence="1">The sequence shown here is derived from an EMBL/GenBank/DDBJ whole genome shotgun (WGS) entry which is preliminary data.</text>
</comment>
<protein>
    <submittedName>
        <fullName evidence="1">Uncharacterized protein</fullName>
    </submittedName>
</protein>
<proteinExistence type="predicted"/>
<organism evidence="1 2">
    <name type="scientific">Xylaria bambusicola</name>
    <dbReference type="NCBI Taxonomy" id="326684"/>
    <lineage>
        <taxon>Eukaryota</taxon>
        <taxon>Fungi</taxon>
        <taxon>Dikarya</taxon>
        <taxon>Ascomycota</taxon>
        <taxon>Pezizomycotina</taxon>
        <taxon>Sordariomycetes</taxon>
        <taxon>Xylariomycetidae</taxon>
        <taxon>Xylariales</taxon>
        <taxon>Xylariaceae</taxon>
        <taxon>Xylaria</taxon>
    </lineage>
</organism>